<keyword evidence="8" id="KW-1185">Reference proteome</keyword>
<evidence type="ECO:0000313" key="7">
    <source>
        <dbReference type="EnsemblMetazoa" id="PPA01442.1"/>
    </source>
</evidence>
<organism evidence="7 8">
    <name type="scientific">Pristionchus pacificus</name>
    <name type="common">Parasitic nematode worm</name>
    <dbReference type="NCBI Taxonomy" id="54126"/>
    <lineage>
        <taxon>Eukaryota</taxon>
        <taxon>Metazoa</taxon>
        <taxon>Ecdysozoa</taxon>
        <taxon>Nematoda</taxon>
        <taxon>Chromadorea</taxon>
        <taxon>Rhabditida</taxon>
        <taxon>Rhabditina</taxon>
        <taxon>Diplogasteromorpha</taxon>
        <taxon>Diplogasteroidea</taxon>
        <taxon>Neodiplogasteridae</taxon>
        <taxon>Pristionchus</taxon>
    </lineage>
</organism>
<comment type="catalytic activity">
    <reaction evidence="6">
        <text>O-phospho-L-threonyl-[protein] + H2O = L-threonyl-[protein] + phosphate</text>
        <dbReference type="Rhea" id="RHEA:47004"/>
        <dbReference type="Rhea" id="RHEA-COMP:11060"/>
        <dbReference type="Rhea" id="RHEA-COMP:11605"/>
        <dbReference type="ChEBI" id="CHEBI:15377"/>
        <dbReference type="ChEBI" id="CHEBI:30013"/>
        <dbReference type="ChEBI" id="CHEBI:43474"/>
        <dbReference type="ChEBI" id="CHEBI:61977"/>
        <dbReference type="EC" id="3.1.3.16"/>
    </reaction>
</comment>
<dbReference type="OrthoDB" id="10249888at2759"/>
<protein>
    <recommendedName>
        <fullName evidence="2">protein-serine/threonine phosphatase</fullName>
        <ecNumber evidence="2">3.1.3.16</ecNumber>
    </recommendedName>
</protein>
<dbReference type="SUPFAM" id="SSF52113">
    <property type="entry name" value="BRCT domain"/>
    <property type="match status" value="1"/>
</dbReference>
<comment type="subcellular location">
    <subcellularLocation>
        <location evidence="1">Nucleus</location>
    </subcellularLocation>
</comment>
<evidence type="ECO:0000256" key="6">
    <source>
        <dbReference type="ARBA" id="ARBA00048336"/>
    </source>
</evidence>
<proteinExistence type="predicted"/>
<reference evidence="7" key="2">
    <citation type="submission" date="2022-06" db="UniProtKB">
        <authorList>
            <consortium name="EnsemblMetazoa"/>
        </authorList>
    </citation>
    <scope>IDENTIFICATION</scope>
    <source>
        <strain evidence="7">PS312</strain>
    </source>
</reference>
<dbReference type="Proteomes" id="UP000005239">
    <property type="component" value="Unassembled WGS sequence"/>
</dbReference>
<gene>
    <name evidence="7" type="primary">WBGene00090996</name>
</gene>
<accession>A0A8R1YB44</accession>
<keyword evidence="3" id="KW-0378">Hydrolase</keyword>
<sequence>MTVCLMTVMKLFFMLRRCSDKSAPHSTNCTIARPRKIAIEDLEIEGDLEEIMTGMCKQVLEGYVVLLSGNVPLGSDPRRSDAYRIATKFGATVEEEVNERTTHVIAAKWGTKKVQASARLGLPVVSPEWLYACMELWEKESLAFEICKFTEITGTRATIHHHSRHVYPDRHSPKFMIEHCSICVTPATQRRSKNDI</sequence>
<dbReference type="PROSITE" id="PS50172">
    <property type="entry name" value="BRCT"/>
    <property type="match status" value="1"/>
</dbReference>
<dbReference type="Pfam" id="PF00533">
    <property type="entry name" value="BRCT"/>
    <property type="match status" value="1"/>
</dbReference>
<reference evidence="8" key="1">
    <citation type="journal article" date="2008" name="Nat. Genet.">
        <title>The Pristionchus pacificus genome provides a unique perspective on nematode lifestyle and parasitism.</title>
        <authorList>
            <person name="Dieterich C."/>
            <person name="Clifton S.W."/>
            <person name="Schuster L.N."/>
            <person name="Chinwalla A."/>
            <person name="Delehaunty K."/>
            <person name="Dinkelacker I."/>
            <person name="Fulton L."/>
            <person name="Fulton R."/>
            <person name="Godfrey J."/>
            <person name="Minx P."/>
            <person name="Mitreva M."/>
            <person name="Roeseler W."/>
            <person name="Tian H."/>
            <person name="Witte H."/>
            <person name="Yang S.P."/>
            <person name="Wilson R.K."/>
            <person name="Sommer R.J."/>
        </authorList>
    </citation>
    <scope>NUCLEOTIDE SEQUENCE [LARGE SCALE GENOMIC DNA]</scope>
    <source>
        <strain evidence="8">PS312</strain>
    </source>
</reference>
<name>A0A2A6BST9_PRIPA</name>
<dbReference type="InterPro" id="IPR001357">
    <property type="entry name" value="BRCT_dom"/>
</dbReference>
<accession>A0A2A6BST9</accession>
<dbReference type="PANTHER" id="PTHR23081:SF36">
    <property type="entry name" value="RNA POLYMERASE II SUBUNIT A C-TERMINAL DOMAIN PHOSPHATASE"/>
    <property type="match status" value="1"/>
</dbReference>
<dbReference type="SMART" id="SM00292">
    <property type="entry name" value="BRCT"/>
    <property type="match status" value="1"/>
</dbReference>
<dbReference type="Gene3D" id="3.40.50.10190">
    <property type="entry name" value="BRCT domain"/>
    <property type="match status" value="1"/>
</dbReference>
<evidence type="ECO:0000256" key="2">
    <source>
        <dbReference type="ARBA" id="ARBA00013081"/>
    </source>
</evidence>
<dbReference type="GO" id="GO:0008420">
    <property type="term" value="F:RNA polymerase II CTD heptapeptide repeat phosphatase activity"/>
    <property type="evidence" value="ECO:0000318"/>
    <property type="project" value="GO_Central"/>
</dbReference>
<dbReference type="EC" id="3.1.3.16" evidence="2"/>
<evidence type="ECO:0000313" key="8">
    <source>
        <dbReference type="Proteomes" id="UP000005239"/>
    </source>
</evidence>
<dbReference type="AlphaFoldDB" id="A0A2A6BST9"/>
<evidence type="ECO:0000256" key="5">
    <source>
        <dbReference type="ARBA" id="ARBA00047761"/>
    </source>
</evidence>
<evidence type="ECO:0000256" key="1">
    <source>
        <dbReference type="ARBA" id="ARBA00004123"/>
    </source>
</evidence>
<keyword evidence="4" id="KW-0539">Nucleus</keyword>
<dbReference type="EnsemblMetazoa" id="PPA01442.1">
    <property type="protein sequence ID" value="PPA01442.1"/>
    <property type="gene ID" value="WBGene00090996"/>
</dbReference>
<evidence type="ECO:0000256" key="3">
    <source>
        <dbReference type="ARBA" id="ARBA00022801"/>
    </source>
</evidence>
<dbReference type="GO" id="GO:0005634">
    <property type="term" value="C:nucleus"/>
    <property type="evidence" value="ECO:0007669"/>
    <property type="project" value="UniProtKB-SubCell"/>
</dbReference>
<dbReference type="InterPro" id="IPR039189">
    <property type="entry name" value="Fcp1"/>
</dbReference>
<dbReference type="CDD" id="cd17729">
    <property type="entry name" value="BRCT_CTDP1"/>
    <property type="match status" value="1"/>
</dbReference>
<comment type="catalytic activity">
    <reaction evidence="5">
        <text>O-phospho-L-seryl-[protein] + H2O = L-seryl-[protein] + phosphate</text>
        <dbReference type="Rhea" id="RHEA:20629"/>
        <dbReference type="Rhea" id="RHEA-COMP:9863"/>
        <dbReference type="Rhea" id="RHEA-COMP:11604"/>
        <dbReference type="ChEBI" id="CHEBI:15377"/>
        <dbReference type="ChEBI" id="CHEBI:29999"/>
        <dbReference type="ChEBI" id="CHEBI:43474"/>
        <dbReference type="ChEBI" id="CHEBI:83421"/>
        <dbReference type="EC" id="3.1.3.16"/>
    </reaction>
</comment>
<dbReference type="PANTHER" id="PTHR23081">
    <property type="entry name" value="RNA POLYMERASE II CTD PHOSPHATASE"/>
    <property type="match status" value="1"/>
</dbReference>
<dbReference type="InterPro" id="IPR036420">
    <property type="entry name" value="BRCT_dom_sf"/>
</dbReference>
<evidence type="ECO:0000256" key="4">
    <source>
        <dbReference type="ARBA" id="ARBA00023242"/>
    </source>
</evidence>